<accession>A0A1T4XTP9</accession>
<dbReference type="AlphaFoldDB" id="A0A1T4XTP9"/>
<reference evidence="2" key="1">
    <citation type="submission" date="2017-02" db="EMBL/GenBank/DDBJ databases">
        <authorList>
            <person name="Varghese N."/>
            <person name="Submissions S."/>
        </authorList>
    </citation>
    <scope>NUCLEOTIDE SEQUENCE [LARGE SCALE GENOMIC DNA]</scope>
    <source>
        <strain evidence="2">VKM Ac-2052</strain>
    </source>
</reference>
<evidence type="ECO:0000313" key="2">
    <source>
        <dbReference type="Proteomes" id="UP000189735"/>
    </source>
</evidence>
<gene>
    <name evidence="1" type="ORF">SAMN06295879_1587</name>
</gene>
<dbReference type="Proteomes" id="UP000189735">
    <property type="component" value="Unassembled WGS sequence"/>
</dbReference>
<organism evidence="1 2">
    <name type="scientific">Agreia bicolorata</name>
    <dbReference type="NCBI Taxonomy" id="110935"/>
    <lineage>
        <taxon>Bacteria</taxon>
        <taxon>Bacillati</taxon>
        <taxon>Actinomycetota</taxon>
        <taxon>Actinomycetes</taxon>
        <taxon>Micrococcales</taxon>
        <taxon>Microbacteriaceae</taxon>
        <taxon>Agreia</taxon>
    </lineage>
</organism>
<proteinExistence type="predicted"/>
<dbReference type="EMBL" id="FUYG01000004">
    <property type="protein sequence ID" value="SKA92907.1"/>
    <property type="molecule type" value="Genomic_DNA"/>
</dbReference>
<sequence>MPSPPLDEDLSGLRSDVDPVLSETDLLLEFARPSFINGLAVINSARGQLFPPWQVFVIV</sequence>
<protein>
    <submittedName>
        <fullName evidence="1">Uncharacterized protein</fullName>
    </submittedName>
</protein>
<evidence type="ECO:0000313" key="1">
    <source>
        <dbReference type="EMBL" id="SKA92907.1"/>
    </source>
</evidence>
<name>A0A1T4XTP9_9MICO</name>